<evidence type="ECO:0000313" key="5">
    <source>
        <dbReference type="Proteomes" id="UP001345963"/>
    </source>
</evidence>
<comment type="caution">
    <text evidence="2">Lacks conserved residue(s) required for the propagation of feature annotation.</text>
</comment>
<evidence type="ECO:0000313" key="4">
    <source>
        <dbReference type="EMBL" id="MED6234287.1"/>
    </source>
</evidence>
<feature type="region of interest" description="Disordered" evidence="3">
    <location>
        <begin position="54"/>
        <end position="111"/>
    </location>
</feature>
<gene>
    <name evidence="4" type="ORF">ATANTOWER_026118</name>
</gene>
<evidence type="ECO:0000256" key="3">
    <source>
        <dbReference type="SAM" id="MobiDB-lite"/>
    </source>
</evidence>
<dbReference type="Pfam" id="PF00057">
    <property type="entry name" value="Ldl_recept_a"/>
    <property type="match status" value="1"/>
</dbReference>
<proteinExistence type="predicted"/>
<dbReference type="SUPFAM" id="SSF57424">
    <property type="entry name" value="LDL receptor-like module"/>
    <property type="match status" value="1"/>
</dbReference>
<dbReference type="InterPro" id="IPR002172">
    <property type="entry name" value="LDrepeatLR_classA_rpt"/>
</dbReference>
<feature type="disulfide bond" evidence="2">
    <location>
        <begin position="36"/>
        <end position="51"/>
    </location>
</feature>
<dbReference type="Gene3D" id="4.10.400.10">
    <property type="entry name" value="Low-density Lipoprotein Receptor"/>
    <property type="match status" value="1"/>
</dbReference>
<dbReference type="EMBL" id="JAHUTI010006138">
    <property type="protein sequence ID" value="MED6234287.1"/>
    <property type="molecule type" value="Genomic_DNA"/>
</dbReference>
<name>A0ABU7A849_9TELE</name>
<evidence type="ECO:0000256" key="2">
    <source>
        <dbReference type="PROSITE-ProRule" id="PRU00124"/>
    </source>
</evidence>
<protein>
    <submittedName>
        <fullName evidence="4">Uncharacterized protein</fullName>
    </submittedName>
</protein>
<feature type="compositionally biased region" description="Polar residues" evidence="3">
    <location>
        <begin position="102"/>
        <end position="111"/>
    </location>
</feature>
<dbReference type="InterPro" id="IPR023415">
    <property type="entry name" value="LDLR_class-A_CS"/>
</dbReference>
<dbReference type="SMART" id="SM00192">
    <property type="entry name" value="LDLa"/>
    <property type="match status" value="1"/>
</dbReference>
<organism evidence="4 5">
    <name type="scientific">Ataeniobius toweri</name>
    <dbReference type="NCBI Taxonomy" id="208326"/>
    <lineage>
        <taxon>Eukaryota</taxon>
        <taxon>Metazoa</taxon>
        <taxon>Chordata</taxon>
        <taxon>Craniata</taxon>
        <taxon>Vertebrata</taxon>
        <taxon>Euteleostomi</taxon>
        <taxon>Actinopterygii</taxon>
        <taxon>Neopterygii</taxon>
        <taxon>Teleostei</taxon>
        <taxon>Neoteleostei</taxon>
        <taxon>Acanthomorphata</taxon>
        <taxon>Ovalentaria</taxon>
        <taxon>Atherinomorphae</taxon>
        <taxon>Cyprinodontiformes</taxon>
        <taxon>Goodeidae</taxon>
        <taxon>Ataeniobius</taxon>
    </lineage>
</organism>
<dbReference type="Proteomes" id="UP001345963">
    <property type="component" value="Unassembled WGS sequence"/>
</dbReference>
<dbReference type="PROSITE" id="PS01209">
    <property type="entry name" value="LDLRA_1"/>
    <property type="match status" value="1"/>
</dbReference>
<sequence length="111" mass="11599">VTTSPPGVGKVTVQHCKPGQFVCHHSKECIPVSLLCDGQPNCKDYSDEISCGTAPTRGLPGLHDQTSYTRRPGIHGKNTTGSPGLLTTRSEDDVPDVAPTGVTASSQPQST</sequence>
<feature type="compositionally biased region" description="Polar residues" evidence="3">
    <location>
        <begin position="77"/>
        <end position="88"/>
    </location>
</feature>
<accession>A0ABU7A849</accession>
<keyword evidence="1 2" id="KW-1015">Disulfide bond</keyword>
<feature type="non-terminal residue" evidence="4">
    <location>
        <position position="1"/>
    </location>
</feature>
<dbReference type="CDD" id="cd00112">
    <property type="entry name" value="LDLa"/>
    <property type="match status" value="1"/>
</dbReference>
<dbReference type="InterPro" id="IPR036055">
    <property type="entry name" value="LDL_receptor-like_sf"/>
</dbReference>
<feature type="non-terminal residue" evidence="4">
    <location>
        <position position="111"/>
    </location>
</feature>
<reference evidence="4 5" key="1">
    <citation type="submission" date="2021-07" db="EMBL/GenBank/DDBJ databases">
        <authorList>
            <person name="Palmer J.M."/>
        </authorList>
    </citation>
    <scope>NUCLEOTIDE SEQUENCE [LARGE SCALE GENOMIC DNA]</scope>
    <source>
        <strain evidence="4 5">AT_MEX2019</strain>
        <tissue evidence="4">Muscle</tissue>
    </source>
</reference>
<keyword evidence="5" id="KW-1185">Reference proteome</keyword>
<evidence type="ECO:0000256" key="1">
    <source>
        <dbReference type="ARBA" id="ARBA00023157"/>
    </source>
</evidence>
<dbReference type="PROSITE" id="PS50068">
    <property type="entry name" value="LDLRA_2"/>
    <property type="match status" value="1"/>
</dbReference>
<comment type="caution">
    <text evidence="4">The sequence shown here is derived from an EMBL/GenBank/DDBJ whole genome shotgun (WGS) entry which is preliminary data.</text>
</comment>